<evidence type="ECO:0000313" key="7">
    <source>
        <dbReference type="EMBL" id="WEK18412.1"/>
    </source>
</evidence>
<dbReference type="GO" id="GO:0009279">
    <property type="term" value="C:cell outer membrane"/>
    <property type="evidence" value="ECO:0007669"/>
    <property type="project" value="UniProtKB-SubCell"/>
</dbReference>
<dbReference type="EMBL" id="CP119313">
    <property type="protein sequence ID" value="WEK18412.1"/>
    <property type="molecule type" value="Genomic_DNA"/>
</dbReference>
<dbReference type="Pfam" id="PF07980">
    <property type="entry name" value="SusD_RagB"/>
    <property type="match status" value="1"/>
</dbReference>
<evidence type="ECO:0000259" key="6">
    <source>
        <dbReference type="Pfam" id="PF07980"/>
    </source>
</evidence>
<dbReference type="InterPro" id="IPR012944">
    <property type="entry name" value="SusD_RagB_dom"/>
</dbReference>
<comment type="subcellular location">
    <subcellularLocation>
        <location evidence="1">Cell outer membrane</location>
    </subcellularLocation>
</comment>
<evidence type="ECO:0000313" key="8">
    <source>
        <dbReference type="Proteomes" id="UP001214530"/>
    </source>
</evidence>
<gene>
    <name evidence="7" type="ORF">P0Y49_16610</name>
</gene>
<dbReference type="PROSITE" id="PS51257">
    <property type="entry name" value="PROKAR_LIPOPROTEIN"/>
    <property type="match status" value="1"/>
</dbReference>
<keyword evidence="5" id="KW-0998">Cell outer membrane</keyword>
<evidence type="ECO:0000256" key="1">
    <source>
        <dbReference type="ARBA" id="ARBA00004442"/>
    </source>
</evidence>
<sequence>MQSKYLNTVLLAVLVLLVSSCKKFLDVKPVGKLIPTKAEELENLLNNSNTLDYHFIDNNRGSYYALLGDNFKISENQAKYQYVSTHPNIDRYAAYTFYLPYENPNKPQYAWDWGIYRALGLFNNVIEGVKELPGASASELGKLITAQAKAGRAWSMMVGTIGYGPMFDPNGPNDTKVLPYRTSANPNTPNPDLSTTAGAFALIEQDLKDALAATPNNVANPSRANLSAVHALMAQLYMYKRDWPKMLEHAKEAWTRSLAVKGGVDNMIYNFNTFYYKPNPNASPSPGTDVEVALELQGPDLLLNQSDNRENLFFRLSPSGTSHYPSQEFLDLFDKATDRRYQLFALKTLGYSTTVANVKYDDGVVTKYYRDSKMLGSQGITYPELLLMKAEASARLNDLGTALTDLNLLRKYRYSGANTDLANGAALSQDNLLFEILKERRREMPIGTFQRVFDIKRYVLDAGKPWSKTSITHNVGTKVYTGAINNANYSMRISNNVILLNPQWGLTPWSGTYDPTSNR</sequence>
<dbReference type="SUPFAM" id="SSF48452">
    <property type="entry name" value="TPR-like"/>
    <property type="match status" value="1"/>
</dbReference>
<evidence type="ECO:0000256" key="2">
    <source>
        <dbReference type="ARBA" id="ARBA00006275"/>
    </source>
</evidence>
<accession>A0AAJ5W5N7</accession>
<dbReference type="AlphaFoldDB" id="A0AAJ5W5N7"/>
<dbReference type="Proteomes" id="UP001214530">
    <property type="component" value="Chromosome"/>
</dbReference>
<comment type="similarity">
    <text evidence="2">Belongs to the SusD family.</text>
</comment>
<dbReference type="Gene3D" id="1.25.40.390">
    <property type="match status" value="1"/>
</dbReference>
<evidence type="ECO:0000256" key="4">
    <source>
        <dbReference type="ARBA" id="ARBA00023136"/>
    </source>
</evidence>
<organism evidence="7 8">
    <name type="scientific">Candidatus Pedobacter colombiensis</name>
    <dbReference type="NCBI Taxonomy" id="3121371"/>
    <lineage>
        <taxon>Bacteria</taxon>
        <taxon>Pseudomonadati</taxon>
        <taxon>Bacteroidota</taxon>
        <taxon>Sphingobacteriia</taxon>
        <taxon>Sphingobacteriales</taxon>
        <taxon>Sphingobacteriaceae</taxon>
        <taxon>Pedobacter</taxon>
    </lineage>
</organism>
<evidence type="ECO:0000256" key="3">
    <source>
        <dbReference type="ARBA" id="ARBA00022729"/>
    </source>
</evidence>
<protein>
    <submittedName>
        <fullName evidence="7">RagB/SusD family nutrient uptake outer membrane protein</fullName>
    </submittedName>
</protein>
<feature type="domain" description="RagB/SusD" evidence="6">
    <location>
        <begin position="382"/>
        <end position="481"/>
    </location>
</feature>
<keyword evidence="4" id="KW-0472">Membrane</keyword>
<keyword evidence="3" id="KW-0732">Signal</keyword>
<name>A0AAJ5W5N7_9SPHI</name>
<evidence type="ECO:0000256" key="5">
    <source>
        <dbReference type="ARBA" id="ARBA00023237"/>
    </source>
</evidence>
<dbReference type="InterPro" id="IPR011990">
    <property type="entry name" value="TPR-like_helical_dom_sf"/>
</dbReference>
<proteinExistence type="inferred from homology"/>
<reference evidence="7" key="1">
    <citation type="submission" date="2023-03" db="EMBL/GenBank/DDBJ databases">
        <title>Andean soil-derived lignocellulolytic bacterial consortium as a source of novel taxa and putative plastic-active enzymes.</title>
        <authorList>
            <person name="Diaz-Garcia L."/>
            <person name="Chuvochina M."/>
            <person name="Feuerriegel G."/>
            <person name="Bunk B."/>
            <person name="Sproer C."/>
            <person name="Streit W.R."/>
            <person name="Rodriguez L.M."/>
            <person name="Overmann J."/>
            <person name="Jimenez D.J."/>
        </authorList>
    </citation>
    <scope>NUCLEOTIDE SEQUENCE</scope>
    <source>
        <strain evidence="7">MAG 3858</strain>
    </source>
</reference>